<dbReference type="EMBL" id="MDJC01000012">
    <property type="protein sequence ID" value="OEY77104.1"/>
    <property type="molecule type" value="Genomic_DNA"/>
</dbReference>
<evidence type="ECO:0000313" key="2">
    <source>
        <dbReference type="EMBL" id="OEY77104.1"/>
    </source>
</evidence>
<dbReference type="PANTHER" id="PTHR34227">
    <property type="entry name" value="CHAPERONE PROTEIN YCDY"/>
    <property type="match status" value="1"/>
</dbReference>
<reference evidence="2 3" key="1">
    <citation type="submission" date="2016-08" db="EMBL/GenBank/DDBJ databases">
        <authorList>
            <person name="Eshaghi A."/>
            <person name="Soares D."/>
            <person name="Kus J."/>
            <person name="Richardson D."/>
            <person name="Li A."/>
            <person name="Patel S.N."/>
        </authorList>
    </citation>
    <scope>NUCLEOTIDE SEQUENCE [LARGE SCALE GENOMIC DNA]</scope>
    <source>
        <strain evidence="2 3">C860</strain>
    </source>
</reference>
<dbReference type="PANTHER" id="PTHR34227:SF11">
    <property type="entry name" value="CHAPERONE PROTEIN TORD"/>
    <property type="match status" value="1"/>
</dbReference>
<evidence type="ECO:0000256" key="1">
    <source>
        <dbReference type="ARBA" id="ARBA00023186"/>
    </source>
</evidence>
<comment type="caution">
    <text evidence="2">The sequence shown here is derived from an EMBL/GenBank/DDBJ whole genome shotgun (WGS) entry which is preliminary data.</text>
</comment>
<proteinExistence type="predicted"/>
<name>A0ABX3BPP8_9PAST</name>
<accession>A0ABX3BPP8</accession>
<dbReference type="InterPro" id="IPR050289">
    <property type="entry name" value="TorD/DmsD_chaperones"/>
</dbReference>
<dbReference type="InterPro" id="IPR020945">
    <property type="entry name" value="DMSO/NO3_reduct_chaperone"/>
</dbReference>
<gene>
    <name evidence="2" type="ORF">BFQ30_01265</name>
</gene>
<dbReference type="Proteomes" id="UP000175677">
    <property type="component" value="Unassembled WGS sequence"/>
</dbReference>
<keyword evidence="3" id="KW-1185">Reference proteome</keyword>
<keyword evidence="1" id="KW-0143">Chaperone</keyword>
<dbReference type="Gene3D" id="1.20.120.1820">
    <property type="match status" value="1"/>
</dbReference>
<organism evidence="2 3">
    <name type="scientific">Haemophilus quentini</name>
    <dbReference type="NCBI Taxonomy" id="123834"/>
    <lineage>
        <taxon>Bacteria</taxon>
        <taxon>Pseudomonadati</taxon>
        <taxon>Pseudomonadota</taxon>
        <taxon>Gammaproteobacteria</taxon>
        <taxon>Pasteurellales</taxon>
        <taxon>Pasteurellaceae</taxon>
        <taxon>Haemophilus</taxon>
    </lineage>
</organism>
<protein>
    <submittedName>
        <fullName evidence="2">Molecular chaperone TorD</fullName>
    </submittedName>
</protein>
<dbReference type="InterPro" id="IPR036386">
    <property type="entry name" value="HscB_C_sf"/>
</dbReference>
<dbReference type="Pfam" id="PF02613">
    <property type="entry name" value="Nitrate_red_del"/>
    <property type="match status" value="1"/>
</dbReference>
<sequence length="191" mass="21968">MLDLTNQERQFIYQWIGSLLSRELTEEQIVNYQSGGFDSLFEFLDELGFQEKTTKISTALQPQDSLRLELAADFTHCFLLEGKLSAIPYLSAYLEGQALDQALALVDNWMAHYQVSINRDHNEPSDHISILISILIKLIETGSHAEQQQFINVVLLSWIPQLLEKAEKVPLKTEFYPALISLLVEFFEKEF</sequence>
<evidence type="ECO:0000313" key="3">
    <source>
        <dbReference type="Proteomes" id="UP000175677"/>
    </source>
</evidence>
<dbReference type="RefSeq" id="WP_005640403.1">
    <property type="nucleotide sequence ID" value="NZ_MCII02000027.1"/>
</dbReference>
<dbReference type="NCBIfam" id="NF003442">
    <property type="entry name" value="PRK04976.1"/>
    <property type="match status" value="1"/>
</dbReference>
<dbReference type="InterPro" id="IPR036411">
    <property type="entry name" value="TorD-like_sf"/>
</dbReference>
<dbReference type="SUPFAM" id="SSF89155">
    <property type="entry name" value="TorD-like"/>
    <property type="match status" value="1"/>
</dbReference>
<dbReference type="Gene3D" id="1.20.1280.20">
    <property type="entry name" value="HscB, C-terminal domain"/>
    <property type="match status" value="1"/>
</dbReference>